<feature type="transmembrane region" description="Helical" evidence="1">
    <location>
        <begin position="177"/>
        <end position="197"/>
    </location>
</feature>
<feature type="transmembrane region" description="Helical" evidence="1">
    <location>
        <begin position="268"/>
        <end position="288"/>
    </location>
</feature>
<dbReference type="RefSeq" id="WP_073378805.1">
    <property type="nucleotide sequence ID" value="NZ_FQXS01000033.1"/>
</dbReference>
<feature type="transmembrane region" description="Helical" evidence="1">
    <location>
        <begin position="95"/>
        <end position="126"/>
    </location>
</feature>
<name>A0A1M5YCT8_9BACT</name>
<dbReference type="InterPro" id="IPR049177">
    <property type="entry name" value="MgtC_SapB_SrpB_YhiD_N"/>
</dbReference>
<proteinExistence type="predicted"/>
<evidence type="ECO:0000259" key="3">
    <source>
        <dbReference type="Pfam" id="PF13194"/>
    </source>
</evidence>
<feature type="transmembrane region" description="Helical" evidence="1">
    <location>
        <begin position="203"/>
        <end position="225"/>
    </location>
</feature>
<organism evidence="4 5">
    <name type="scientific">Desulfofustis glycolicus DSM 9705</name>
    <dbReference type="NCBI Taxonomy" id="1121409"/>
    <lineage>
        <taxon>Bacteria</taxon>
        <taxon>Pseudomonadati</taxon>
        <taxon>Thermodesulfobacteriota</taxon>
        <taxon>Desulfobulbia</taxon>
        <taxon>Desulfobulbales</taxon>
        <taxon>Desulfocapsaceae</taxon>
        <taxon>Desulfofustis</taxon>
    </lineage>
</organism>
<feature type="transmembrane region" description="Helical" evidence="1">
    <location>
        <begin position="39"/>
        <end position="58"/>
    </location>
</feature>
<feature type="transmembrane region" description="Helical" evidence="1">
    <location>
        <begin position="369"/>
        <end position="392"/>
    </location>
</feature>
<protein>
    <submittedName>
        <fullName evidence="4">Uncharacterized membrane protein, DUF4010 family</fullName>
    </submittedName>
</protein>
<feature type="transmembrane region" description="Helical" evidence="1">
    <location>
        <begin position="237"/>
        <end position="262"/>
    </location>
</feature>
<feature type="transmembrane region" description="Helical" evidence="1">
    <location>
        <begin position="146"/>
        <end position="165"/>
    </location>
</feature>
<keyword evidence="5" id="KW-1185">Reference proteome</keyword>
<dbReference type="InterPro" id="IPR025105">
    <property type="entry name" value="DUF4010"/>
</dbReference>
<evidence type="ECO:0000256" key="1">
    <source>
        <dbReference type="SAM" id="Phobius"/>
    </source>
</evidence>
<dbReference type="Pfam" id="PF02308">
    <property type="entry name" value="MgtC"/>
    <property type="match status" value="1"/>
</dbReference>
<evidence type="ECO:0000259" key="2">
    <source>
        <dbReference type="Pfam" id="PF02308"/>
    </source>
</evidence>
<dbReference type="Pfam" id="PF13194">
    <property type="entry name" value="DUF4010"/>
    <property type="match status" value="1"/>
</dbReference>
<dbReference type="EMBL" id="FQXS01000033">
    <property type="protein sequence ID" value="SHI09792.1"/>
    <property type="molecule type" value="Genomic_DNA"/>
</dbReference>
<feature type="transmembrane region" description="Helical" evidence="1">
    <location>
        <begin position="338"/>
        <end position="357"/>
    </location>
</feature>
<feature type="transmembrane region" description="Helical" evidence="1">
    <location>
        <begin position="6"/>
        <end position="27"/>
    </location>
</feature>
<keyword evidence="1" id="KW-0472">Membrane</keyword>
<dbReference type="AlphaFoldDB" id="A0A1M5YCT8"/>
<dbReference type="OrthoDB" id="9813718at2"/>
<dbReference type="PANTHER" id="PTHR39084:SF1">
    <property type="entry name" value="DUF4010 DOMAIN-CONTAINING PROTEIN"/>
    <property type="match status" value="1"/>
</dbReference>
<evidence type="ECO:0000313" key="4">
    <source>
        <dbReference type="EMBL" id="SHI09792.1"/>
    </source>
</evidence>
<keyword evidence="1" id="KW-0812">Transmembrane</keyword>
<feature type="domain" description="DUF4010" evidence="3">
    <location>
        <begin position="184"/>
        <end position="392"/>
    </location>
</feature>
<feature type="transmembrane region" description="Helical" evidence="1">
    <location>
        <begin position="64"/>
        <end position="83"/>
    </location>
</feature>
<dbReference type="STRING" id="1121409.SAMN02745124_03874"/>
<dbReference type="PANTHER" id="PTHR39084">
    <property type="entry name" value="MEMBRANE PROTEIN-RELATED"/>
    <property type="match status" value="1"/>
</dbReference>
<feature type="domain" description="MgtC/SapB/SrpB/YhiD N-terminal" evidence="2">
    <location>
        <begin position="11"/>
        <end position="136"/>
    </location>
</feature>
<gene>
    <name evidence="4" type="ORF">SAMN02745124_03874</name>
</gene>
<feature type="transmembrane region" description="Helical" evidence="1">
    <location>
        <begin position="398"/>
        <end position="418"/>
    </location>
</feature>
<reference evidence="4 5" key="1">
    <citation type="submission" date="2016-11" db="EMBL/GenBank/DDBJ databases">
        <authorList>
            <person name="Jaros S."/>
            <person name="Januszkiewicz K."/>
            <person name="Wedrychowicz H."/>
        </authorList>
    </citation>
    <scope>NUCLEOTIDE SEQUENCE [LARGE SCALE GENOMIC DNA]</scope>
    <source>
        <strain evidence="4 5">DSM 9705</strain>
    </source>
</reference>
<accession>A0A1M5YCT8</accession>
<dbReference type="Proteomes" id="UP000184139">
    <property type="component" value="Unassembled WGS sequence"/>
</dbReference>
<sequence length="419" mass="44888">MEDTYQSVITLAVSLAIGLLVGIERSWSDRDGEEGSRIAGLRTFSLIGLLGGVAVLLGREVGGWFVGVAFIVVAALSITAHVLDVQEDQDLGTTTAFSMMLVFVLAAWAAYGAVVPAMAVTVVVISLLGYKPVLHSWLHMISPQDFFAGAKLLIISVVLLPLLPNQGYGPWQVMNPFWTWLMVVLISGLSFLGYVGMKILGERAGLIMTAIVGALASSTAVTVSLARLAKQRQRYRLFAGGVLLASAIMFLRVMIEIFVVYPGLLARMWLPLSMMCIGLLAGFVWLWLRGGRSSPDVSRDVEVKNPLQLGMALQFGVLLAAILLLSEAMKAWFGDYGVYALSVVSGIMDVDAITLSLAKSARQPAQADVAIVGILLACATNTLVKGIMFATISGTRQAIRLPVFMGVAMLPGLLVVLLW</sequence>
<feature type="transmembrane region" description="Helical" evidence="1">
    <location>
        <begin position="309"/>
        <end position="326"/>
    </location>
</feature>
<keyword evidence="1" id="KW-1133">Transmembrane helix</keyword>
<evidence type="ECO:0000313" key="5">
    <source>
        <dbReference type="Proteomes" id="UP000184139"/>
    </source>
</evidence>